<dbReference type="Proteomes" id="UP001212602">
    <property type="component" value="Unassembled WGS sequence"/>
</dbReference>
<evidence type="ECO:0000313" key="2">
    <source>
        <dbReference type="Proteomes" id="UP001212602"/>
    </source>
</evidence>
<organism evidence="1 2">
    <name type="scientific">Xenophilus arseniciresistens</name>
    <dbReference type="NCBI Taxonomy" id="1283306"/>
    <lineage>
        <taxon>Bacteria</taxon>
        <taxon>Pseudomonadati</taxon>
        <taxon>Pseudomonadota</taxon>
        <taxon>Betaproteobacteria</taxon>
        <taxon>Burkholderiales</taxon>
        <taxon>Comamonadaceae</taxon>
        <taxon>Xenophilus</taxon>
    </lineage>
</organism>
<keyword evidence="2" id="KW-1185">Reference proteome</keyword>
<name>A0AAE3N857_9BURK</name>
<gene>
    <name evidence="1" type="ORF">PGB34_01530</name>
</gene>
<dbReference type="EMBL" id="JAQIPB010000001">
    <property type="protein sequence ID" value="MDA7415034.1"/>
    <property type="molecule type" value="Genomic_DNA"/>
</dbReference>
<dbReference type="RefSeq" id="WP_271426303.1">
    <property type="nucleotide sequence ID" value="NZ_JAQIPB010000001.1"/>
</dbReference>
<accession>A0AAE3N857</accession>
<sequence>MISITALRMGKYLVTPMTRLTDSGEYAASVSIRQGMHDRVFRLIPRFASADQACGYALKQGQQLILSNQLV</sequence>
<comment type="caution">
    <text evidence="1">The sequence shown here is derived from an EMBL/GenBank/DDBJ whole genome shotgun (WGS) entry which is preliminary data.</text>
</comment>
<reference evidence="1" key="1">
    <citation type="submission" date="2023-01" db="EMBL/GenBank/DDBJ databases">
        <title>Xenophilus mangrovi sp. nov., isolated from soil of Mangrove nature reserve.</title>
        <authorList>
            <person name="Xu S."/>
            <person name="Liu Z."/>
            <person name="Xu Y."/>
        </authorList>
    </citation>
    <scope>NUCLEOTIDE SEQUENCE</scope>
    <source>
        <strain evidence="1">YW8</strain>
    </source>
</reference>
<evidence type="ECO:0000313" key="1">
    <source>
        <dbReference type="EMBL" id="MDA7415034.1"/>
    </source>
</evidence>
<protein>
    <submittedName>
        <fullName evidence="1">Uncharacterized protein</fullName>
    </submittedName>
</protein>
<dbReference type="AlphaFoldDB" id="A0AAE3N857"/>
<proteinExistence type="predicted"/>